<dbReference type="GO" id="GO:0003964">
    <property type="term" value="F:RNA-directed DNA polymerase activity"/>
    <property type="evidence" value="ECO:0007669"/>
    <property type="project" value="UniProtKB-KW"/>
</dbReference>
<name>A0A4C1SCC5_EUMVA</name>
<dbReference type="EMBL" id="BGZK01003302">
    <property type="protein sequence ID" value="GBO99741.1"/>
    <property type="molecule type" value="Genomic_DNA"/>
</dbReference>
<keyword evidence="1" id="KW-0548">Nucleotidyltransferase</keyword>
<proteinExistence type="predicted"/>
<comment type="caution">
    <text evidence="1">The sequence shown here is derived from an EMBL/GenBank/DDBJ whole genome shotgun (WGS) entry which is preliminary data.</text>
</comment>
<keyword evidence="1" id="KW-0808">Transferase</keyword>
<protein>
    <submittedName>
        <fullName evidence="1">RNA-directed DNA polymerase from mobile element jockey</fullName>
    </submittedName>
</protein>
<accession>A0A4C1SCC5</accession>
<dbReference type="AlphaFoldDB" id="A0A4C1SCC5"/>
<organism evidence="1 2">
    <name type="scientific">Eumeta variegata</name>
    <name type="common">Bagworm moth</name>
    <name type="synonym">Eumeta japonica</name>
    <dbReference type="NCBI Taxonomy" id="151549"/>
    <lineage>
        <taxon>Eukaryota</taxon>
        <taxon>Metazoa</taxon>
        <taxon>Ecdysozoa</taxon>
        <taxon>Arthropoda</taxon>
        <taxon>Hexapoda</taxon>
        <taxon>Insecta</taxon>
        <taxon>Pterygota</taxon>
        <taxon>Neoptera</taxon>
        <taxon>Endopterygota</taxon>
        <taxon>Lepidoptera</taxon>
        <taxon>Glossata</taxon>
        <taxon>Ditrysia</taxon>
        <taxon>Tineoidea</taxon>
        <taxon>Psychidae</taxon>
        <taxon>Oiketicinae</taxon>
        <taxon>Eumeta</taxon>
    </lineage>
</organism>
<gene>
    <name evidence="1" type="primary">pol</name>
    <name evidence="1" type="ORF">EVAR_91060_1</name>
</gene>
<dbReference type="Proteomes" id="UP000299102">
    <property type="component" value="Unassembled WGS sequence"/>
</dbReference>
<keyword evidence="2" id="KW-1185">Reference proteome</keyword>
<dbReference type="OrthoDB" id="10044729at2759"/>
<evidence type="ECO:0000313" key="1">
    <source>
        <dbReference type="EMBL" id="GBO99741.1"/>
    </source>
</evidence>
<evidence type="ECO:0000313" key="2">
    <source>
        <dbReference type="Proteomes" id="UP000299102"/>
    </source>
</evidence>
<sequence>MKLESFLLNERGLSERFVENFWIVTLTENSLIRWLKKEEQGGYFEDIQIPEVAQGNMEEDLCSISSVDDGFQVAQKKKEEYKNELKEIFTRTLNRRDPWYLLISKQIDLIKVIIKERIEIEQAEYFNNKLVKIRPGPTGLQSSVMRDVSVNGVKVVELDQKLDVLREHFASIFHGTSPGSDTTDIQDAINNTISLASNIFSNCLNNSYFPYAWKRAKFIPTQKQKDNVDVNNFKPISLLSNIGKLLERVIREKMDIECMFRIFLKNSLVLKRELYGTCTLKFQSDIVQGLREQKVRWRCR</sequence>
<reference evidence="1 2" key="1">
    <citation type="journal article" date="2019" name="Commun. Biol.">
        <title>The bagworm genome reveals a unique fibroin gene that provides high tensile strength.</title>
        <authorList>
            <person name="Kono N."/>
            <person name="Nakamura H."/>
            <person name="Ohtoshi R."/>
            <person name="Tomita M."/>
            <person name="Numata K."/>
            <person name="Arakawa K."/>
        </authorList>
    </citation>
    <scope>NUCLEOTIDE SEQUENCE [LARGE SCALE GENOMIC DNA]</scope>
</reference>
<keyword evidence="1" id="KW-0695">RNA-directed DNA polymerase</keyword>